<dbReference type="STRING" id="340177.Cag_1718"/>
<comment type="cofactor">
    <cofactor evidence="4">
        <name>a divalent metal cation</name>
        <dbReference type="ChEBI" id="CHEBI:60240"/>
    </cofactor>
</comment>
<gene>
    <name evidence="4" type="primary">menC</name>
    <name evidence="7" type="ordered locus">Cag_1718</name>
</gene>
<evidence type="ECO:0000256" key="3">
    <source>
        <dbReference type="ARBA" id="ARBA00023239"/>
    </source>
</evidence>
<dbReference type="HOGENOM" id="CLU_030273_0_1_10"/>
<evidence type="ECO:0000256" key="1">
    <source>
        <dbReference type="ARBA" id="ARBA00022723"/>
    </source>
</evidence>
<feature type="binding site" evidence="4">
    <location>
        <position position="181"/>
    </location>
    <ligand>
        <name>Mg(2+)</name>
        <dbReference type="ChEBI" id="CHEBI:18420"/>
    </ligand>
</feature>
<keyword evidence="2 4" id="KW-0460">Magnesium</keyword>
<feature type="binding site" evidence="4">
    <location>
        <position position="207"/>
    </location>
    <ligand>
        <name>Mg(2+)</name>
        <dbReference type="ChEBI" id="CHEBI:18420"/>
    </ligand>
</feature>
<dbReference type="UniPathway" id="UPA01057">
    <property type="reaction ID" value="UER00165"/>
</dbReference>
<keyword evidence="1 4" id="KW-0479">Metal-binding</keyword>
<keyword evidence="4" id="KW-0474">Menaquinone biosynthesis</keyword>
<dbReference type="SFLD" id="SFLDF00009">
    <property type="entry name" value="o-succinylbenzoate_synthase"/>
    <property type="match status" value="1"/>
</dbReference>
<dbReference type="InterPro" id="IPR041338">
    <property type="entry name" value="OSBS_N"/>
</dbReference>
<dbReference type="PANTHER" id="PTHR42916">
    <property type="entry name" value="2-SUCCINYL-5-ENOLPYRUVYL-6-HYDROXY-3-CYCLOHEXENE-1-CARBOXYLATE SYNTHASE"/>
    <property type="match status" value="1"/>
</dbReference>
<evidence type="ECO:0000313" key="7">
    <source>
        <dbReference type="EMBL" id="ABB28969.1"/>
    </source>
</evidence>
<dbReference type="eggNOG" id="COG4948">
    <property type="taxonomic scope" value="Bacteria"/>
</dbReference>
<feature type="active site" description="Proton donor" evidence="4">
    <location>
        <position position="152"/>
    </location>
</feature>
<dbReference type="PROSITE" id="PS00909">
    <property type="entry name" value="MR_MLE_2"/>
    <property type="match status" value="1"/>
</dbReference>
<organism evidence="7">
    <name type="scientific">Chlorobium chlorochromatii (strain CaD3)</name>
    <dbReference type="NCBI Taxonomy" id="340177"/>
    <lineage>
        <taxon>Bacteria</taxon>
        <taxon>Pseudomonadati</taxon>
        <taxon>Chlorobiota</taxon>
        <taxon>Chlorobiia</taxon>
        <taxon>Chlorobiales</taxon>
        <taxon>Chlorobiaceae</taxon>
        <taxon>Chlorobium/Pelodictyon group</taxon>
        <taxon>Chlorobium</taxon>
    </lineage>
</organism>
<dbReference type="GO" id="GO:0009234">
    <property type="term" value="P:menaquinone biosynthetic process"/>
    <property type="evidence" value="ECO:0007669"/>
    <property type="project" value="UniProtKB-UniRule"/>
</dbReference>
<dbReference type="SUPFAM" id="SSF54826">
    <property type="entry name" value="Enolase N-terminal domain-like"/>
    <property type="match status" value="1"/>
</dbReference>
<keyword evidence="3 4" id="KW-0456">Lyase</keyword>
<dbReference type="GO" id="GO:0043748">
    <property type="term" value="F:O-succinylbenzoate synthase activity"/>
    <property type="evidence" value="ECO:0007669"/>
    <property type="project" value="UniProtKB-EC"/>
</dbReference>
<dbReference type="GO" id="GO:0009063">
    <property type="term" value="P:amino acid catabolic process"/>
    <property type="evidence" value="ECO:0007669"/>
    <property type="project" value="InterPro"/>
</dbReference>
<accession>Q3APV6</accession>
<dbReference type="Gene3D" id="3.20.20.120">
    <property type="entry name" value="Enolase-like C-terminal domain"/>
    <property type="match status" value="1"/>
</dbReference>
<dbReference type="NCBIfam" id="TIGR01927">
    <property type="entry name" value="menC_gam_Gplu"/>
    <property type="match status" value="1"/>
</dbReference>
<dbReference type="AlphaFoldDB" id="Q3APV6"/>
<comment type="similarity">
    <text evidence="4">Belongs to the mandelate racemase/muconate lactonizing enzyme family. MenC type 1 subfamily.</text>
</comment>
<feature type="binding site" evidence="4">
    <location>
        <position position="230"/>
    </location>
    <ligand>
        <name>Mg(2+)</name>
        <dbReference type="ChEBI" id="CHEBI:18420"/>
    </ligand>
</feature>
<comment type="function">
    <text evidence="4">Converts 2-succinyl-6-hydroxy-2,4-cyclohexadiene-1-carboxylate (SHCHC) to 2-succinylbenzoate (OSB).</text>
</comment>
<dbReference type="SMART" id="SM00922">
    <property type="entry name" value="MR_MLE"/>
    <property type="match status" value="1"/>
</dbReference>
<feature type="active site" description="Proton acceptor" evidence="4">
    <location>
        <position position="254"/>
    </location>
</feature>
<dbReference type="KEGG" id="cch:Cag_1718"/>
<dbReference type="SFLD" id="SFLDG00180">
    <property type="entry name" value="muconate_cycloisomerase"/>
    <property type="match status" value="1"/>
</dbReference>
<evidence type="ECO:0000256" key="4">
    <source>
        <dbReference type="HAMAP-Rule" id="MF_00470"/>
    </source>
</evidence>
<dbReference type="OrthoDB" id="9775391at2"/>
<dbReference type="InterPro" id="IPR036849">
    <property type="entry name" value="Enolase-like_C_sf"/>
</dbReference>
<evidence type="ECO:0000256" key="2">
    <source>
        <dbReference type="ARBA" id="ARBA00022842"/>
    </source>
</evidence>
<comment type="catalytic activity">
    <reaction evidence="4">
        <text>(1R,6R)-6-hydroxy-2-succinyl-cyclohexa-2,4-diene-1-carboxylate = 2-succinylbenzoate + H2O</text>
        <dbReference type="Rhea" id="RHEA:10196"/>
        <dbReference type="ChEBI" id="CHEBI:15377"/>
        <dbReference type="ChEBI" id="CHEBI:18325"/>
        <dbReference type="ChEBI" id="CHEBI:58689"/>
        <dbReference type="EC" id="4.2.1.113"/>
    </reaction>
</comment>
<feature type="domain" description="Mandelate racemase/muconate lactonizing enzyme C-terminal" evidence="6">
    <location>
        <begin position="131"/>
        <end position="226"/>
    </location>
</feature>
<dbReference type="InterPro" id="IPR029065">
    <property type="entry name" value="Enolase_C-like"/>
</dbReference>
<dbReference type="UniPathway" id="UPA00079"/>
<dbReference type="HAMAP" id="MF_00470">
    <property type="entry name" value="MenC_1"/>
    <property type="match status" value="1"/>
</dbReference>
<comment type="pathway">
    <text evidence="4">Quinol/quinone metabolism; menaquinone biosynthesis.</text>
</comment>
<reference evidence="7" key="1">
    <citation type="submission" date="2005-08" db="EMBL/GenBank/DDBJ databases">
        <title>Complete sequence of Chlorobium chlorochromatii CaD3.</title>
        <authorList>
            <person name="Copeland A."/>
            <person name="Lucas S."/>
            <person name="Lapidus A."/>
            <person name="Barry K."/>
            <person name="Detter J.C."/>
            <person name="Glavina T."/>
            <person name="Hammon N."/>
            <person name="Israni S."/>
            <person name="Pitluck S."/>
            <person name="Bryant D."/>
            <person name="Schmutz J."/>
            <person name="Larimer F."/>
            <person name="Land M."/>
            <person name="Kyrpides N."/>
            <person name="Ivanova N."/>
            <person name="Richardson P."/>
        </authorList>
    </citation>
    <scope>NUCLEOTIDE SEQUENCE [LARGE SCALE GENOMIC DNA]</scope>
    <source>
        <strain evidence="7">CaD3</strain>
    </source>
</reference>
<dbReference type="SFLD" id="SFLDS00001">
    <property type="entry name" value="Enolase"/>
    <property type="match status" value="1"/>
</dbReference>
<name>Q3APV6_CHLCH</name>
<dbReference type="Gene3D" id="3.30.390.10">
    <property type="entry name" value="Enolase-like, N-terminal domain"/>
    <property type="match status" value="1"/>
</dbReference>
<dbReference type="InterPro" id="IPR010196">
    <property type="entry name" value="OSB_synthase_MenC1"/>
</dbReference>
<dbReference type="SUPFAM" id="SSF51604">
    <property type="entry name" value="Enolase C-terminal domain-like"/>
    <property type="match status" value="1"/>
</dbReference>
<evidence type="ECO:0000256" key="5">
    <source>
        <dbReference type="NCBIfam" id="TIGR01927"/>
    </source>
</evidence>
<dbReference type="EC" id="4.2.1.113" evidence="4 5"/>
<proteinExistence type="inferred from homology"/>
<dbReference type="CDD" id="cd03320">
    <property type="entry name" value="OSBS"/>
    <property type="match status" value="1"/>
</dbReference>
<protein>
    <recommendedName>
        <fullName evidence="4 5">o-succinylbenzoate synthase</fullName>
        <shortName evidence="4">OSB synthase</shortName>
        <shortName evidence="4">OSBS</shortName>
        <ecNumber evidence="4 5">4.2.1.113</ecNumber>
    </recommendedName>
    <alternativeName>
        <fullName evidence="4">4-(2'-carboxyphenyl)-4-oxybutyric acid synthase</fullName>
    </alternativeName>
    <alternativeName>
        <fullName evidence="4">o-succinylbenzoic acid synthase</fullName>
    </alternativeName>
</protein>
<dbReference type="InterPro" id="IPR029017">
    <property type="entry name" value="Enolase-like_N"/>
</dbReference>
<dbReference type="PANTHER" id="PTHR42916:SF1">
    <property type="entry name" value="PROTEIN PHYLLO, CHLOROPLASTIC"/>
    <property type="match status" value="1"/>
</dbReference>
<dbReference type="InterPro" id="IPR018110">
    <property type="entry name" value="Mandel_Rmase/mucon_lact_enz_CS"/>
</dbReference>
<dbReference type="InterPro" id="IPR013342">
    <property type="entry name" value="Mandelate_racemase_C"/>
</dbReference>
<comment type="pathway">
    <text evidence="4">Quinol/quinone metabolism; 1,4-dihydroxy-2-naphthoate biosynthesis; 1,4-dihydroxy-2-naphthoate from chorismate: step 4/7.</text>
</comment>
<sequence length="363" mass="39230">MELELSLYRYAIPFTEPITVKQQRLVMRDGLVLALTSATEAVTAFGEIAPLFGLHSETLEQAEAQLVTLFATPHTTLARIMEAQFYPSVRTGLEMAIHNFTAARSGALPRFGTTPHNAEQVPVNALLFGASNEVVERAERLFTAGYRTFKLKVNAANSANAIASIQALHSRFGNAIALRLDANQSFTLNDAIAFGKALPDGSIAYIEEPLQNAERIGDFYAATAIPAALDETLWQNPALLDIIPTKALAALVLKPNRLGGITVAEKFARYAAERGLLAVVSSAFESGISLGFYAWLAASCNAEPAACGLDTSRYLAFDVLTTPFPTNTPLLDAAQCYRNSLQVNLATLKPCAMPQSFRILMEN</sequence>
<dbReference type="Pfam" id="PF21508">
    <property type="entry name" value="MenC_N"/>
    <property type="match status" value="1"/>
</dbReference>
<evidence type="ECO:0000259" key="6">
    <source>
        <dbReference type="SMART" id="SM00922"/>
    </source>
</evidence>
<dbReference type="GO" id="GO:0000287">
    <property type="term" value="F:magnesium ion binding"/>
    <property type="evidence" value="ECO:0007669"/>
    <property type="project" value="UniProtKB-UniRule"/>
</dbReference>
<dbReference type="EMBL" id="CP000108">
    <property type="protein sequence ID" value="ABB28969.1"/>
    <property type="molecule type" value="Genomic_DNA"/>
</dbReference>
<dbReference type="Pfam" id="PF13378">
    <property type="entry name" value="MR_MLE_C"/>
    <property type="match status" value="1"/>
</dbReference>